<dbReference type="Proteomes" id="UP001447188">
    <property type="component" value="Unassembled WGS sequence"/>
</dbReference>
<evidence type="ECO:0000256" key="1">
    <source>
        <dbReference type="SAM" id="MobiDB-lite"/>
    </source>
</evidence>
<comment type="caution">
    <text evidence="2">The sequence shown here is derived from an EMBL/GenBank/DDBJ whole genome shotgun (WGS) entry which is preliminary data.</text>
</comment>
<proteinExistence type="predicted"/>
<accession>A0ABR3G4H9</accession>
<gene>
    <name evidence="2" type="ORF">Q9L58_010288</name>
</gene>
<evidence type="ECO:0000313" key="3">
    <source>
        <dbReference type="Proteomes" id="UP001447188"/>
    </source>
</evidence>
<feature type="region of interest" description="Disordered" evidence="1">
    <location>
        <begin position="79"/>
        <end position="112"/>
    </location>
</feature>
<name>A0ABR3G4H9_9PEZI</name>
<organism evidence="2 3">
    <name type="scientific">Discina gigas</name>
    <dbReference type="NCBI Taxonomy" id="1032678"/>
    <lineage>
        <taxon>Eukaryota</taxon>
        <taxon>Fungi</taxon>
        <taxon>Dikarya</taxon>
        <taxon>Ascomycota</taxon>
        <taxon>Pezizomycotina</taxon>
        <taxon>Pezizomycetes</taxon>
        <taxon>Pezizales</taxon>
        <taxon>Discinaceae</taxon>
        <taxon>Discina</taxon>
    </lineage>
</organism>
<dbReference type="EMBL" id="JBBBZM010000359">
    <property type="protein sequence ID" value="KAL0630857.1"/>
    <property type="molecule type" value="Genomic_DNA"/>
</dbReference>
<evidence type="ECO:0000313" key="2">
    <source>
        <dbReference type="EMBL" id="KAL0630857.1"/>
    </source>
</evidence>
<reference evidence="2 3" key="1">
    <citation type="submission" date="2024-02" db="EMBL/GenBank/DDBJ databases">
        <title>Discinaceae phylogenomics.</title>
        <authorList>
            <person name="Dirks A.C."/>
            <person name="James T.Y."/>
        </authorList>
    </citation>
    <scope>NUCLEOTIDE SEQUENCE [LARGE SCALE GENOMIC DNA]</scope>
    <source>
        <strain evidence="2 3">ACD0624</strain>
    </source>
</reference>
<feature type="compositionally biased region" description="Basic and acidic residues" evidence="1">
    <location>
        <begin position="86"/>
        <end position="95"/>
    </location>
</feature>
<protein>
    <submittedName>
        <fullName evidence="2">Uncharacterized protein</fullName>
    </submittedName>
</protein>
<sequence>MAIVLMLPTGNRKAVLKAFFHNCIMQDQKAFFECKPEVYNVGVVLGVLRYFRDNALHLAIDSFISASIVVQVFAIGGKGPHSPRARLPDLPRRVEQGAFPDNEDAAEPSMND</sequence>
<keyword evidence="3" id="KW-1185">Reference proteome</keyword>